<reference evidence="1" key="1">
    <citation type="submission" date="2021-02" db="EMBL/GenBank/DDBJ databases">
        <authorList>
            <person name="Dougan E. K."/>
            <person name="Rhodes N."/>
            <person name="Thang M."/>
            <person name="Chan C."/>
        </authorList>
    </citation>
    <scope>NUCLEOTIDE SEQUENCE</scope>
</reference>
<dbReference type="EMBL" id="CAJNNW010027616">
    <property type="protein sequence ID" value="CAE8692326.1"/>
    <property type="molecule type" value="Genomic_DNA"/>
</dbReference>
<dbReference type="Proteomes" id="UP000626109">
    <property type="component" value="Unassembled WGS sequence"/>
</dbReference>
<proteinExistence type="predicted"/>
<dbReference type="Pfam" id="PF10275">
    <property type="entry name" value="Peptidase_C65"/>
    <property type="match status" value="1"/>
</dbReference>
<evidence type="ECO:0000313" key="1">
    <source>
        <dbReference type="EMBL" id="CAE8692326.1"/>
    </source>
</evidence>
<dbReference type="GO" id="GO:0004843">
    <property type="term" value="F:cysteine-type deubiquitinase activity"/>
    <property type="evidence" value="ECO:0007669"/>
    <property type="project" value="TreeGrafter"/>
</dbReference>
<dbReference type="InterPro" id="IPR038765">
    <property type="entry name" value="Papain-like_cys_pep_sf"/>
</dbReference>
<dbReference type="InterPro" id="IPR042468">
    <property type="entry name" value="Peptidase_C65_otubain_sub1"/>
</dbReference>
<dbReference type="PANTHER" id="PTHR12931">
    <property type="entry name" value="UBIQUITIN THIOLESTERASE PROTEIN OTUB"/>
    <property type="match status" value="1"/>
</dbReference>
<dbReference type="InterPro" id="IPR019400">
    <property type="entry name" value="Peptidase_C65_otubain"/>
</dbReference>
<dbReference type="PANTHER" id="PTHR12931:SF15">
    <property type="entry name" value="UBIQUITIN THIOESTERASE OTUBAIN-LIKE"/>
    <property type="match status" value="1"/>
</dbReference>
<dbReference type="GO" id="GO:0071108">
    <property type="term" value="P:protein K48-linked deubiquitination"/>
    <property type="evidence" value="ECO:0007669"/>
    <property type="project" value="TreeGrafter"/>
</dbReference>
<accession>A0A813K2R0</accession>
<gene>
    <name evidence="1" type="ORF">PGLA2088_LOCUS27824</name>
</gene>
<feature type="non-terminal residue" evidence="1">
    <location>
        <position position="218"/>
    </location>
</feature>
<sequence length="218" mass="23460">EAQAAADQKQEISEHGLLYLSLYDGAQAKSKGLDLALVRFLRVLTARYMCEKADDWEACNGISFNMLCEAQGMGTVQDFCDKVVLPLGVEAESLVMSAIVPATDISLRVAILDRTDASGLCFNDYVAKGGVAACGGIDPPTIHVQLRPGHYDLLYFRDKSNDTLSPMAVARARPPTFGLDGAGSHWELQSPEAAQGNSSEGHTMALPAAGWNRWPWGS</sequence>
<organism evidence="1 2">
    <name type="scientific">Polarella glacialis</name>
    <name type="common">Dinoflagellate</name>
    <dbReference type="NCBI Taxonomy" id="89957"/>
    <lineage>
        <taxon>Eukaryota</taxon>
        <taxon>Sar</taxon>
        <taxon>Alveolata</taxon>
        <taxon>Dinophyceae</taxon>
        <taxon>Suessiales</taxon>
        <taxon>Suessiaceae</taxon>
        <taxon>Polarella</taxon>
    </lineage>
</organism>
<dbReference type="SUPFAM" id="SSF54001">
    <property type="entry name" value="Cysteine proteinases"/>
    <property type="match status" value="1"/>
</dbReference>
<protein>
    <recommendedName>
        <fullName evidence="3">Ubiquitinyl hydrolase 1</fullName>
    </recommendedName>
</protein>
<evidence type="ECO:0000313" key="2">
    <source>
        <dbReference type="Proteomes" id="UP000626109"/>
    </source>
</evidence>
<dbReference type="GO" id="GO:0043130">
    <property type="term" value="F:ubiquitin binding"/>
    <property type="evidence" value="ECO:0007669"/>
    <property type="project" value="TreeGrafter"/>
</dbReference>
<comment type="caution">
    <text evidence="1">The sequence shown here is derived from an EMBL/GenBank/DDBJ whole genome shotgun (WGS) entry which is preliminary data.</text>
</comment>
<name>A0A813K2R0_POLGL</name>
<dbReference type="CDD" id="cd22749">
    <property type="entry name" value="Otubain_C65"/>
    <property type="match status" value="1"/>
</dbReference>
<dbReference type="GO" id="GO:0005634">
    <property type="term" value="C:nucleus"/>
    <property type="evidence" value="ECO:0007669"/>
    <property type="project" value="TreeGrafter"/>
</dbReference>
<evidence type="ECO:0008006" key="3">
    <source>
        <dbReference type="Google" id="ProtNLM"/>
    </source>
</evidence>
<dbReference type="Gene3D" id="3.30.200.60">
    <property type="entry name" value="Peptidase C65 Otubain, subdomain 1"/>
    <property type="match status" value="1"/>
</dbReference>
<dbReference type="AlphaFoldDB" id="A0A813K2R0"/>